<protein>
    <submittedName>
        <fullName evidence="1">Uncharacterized protein</fullName>
    </submittedName>
</protein>
<evidence type="ECO:0000313" key="1">
    <source>
        <dbReference type="EMBL" id="MEY9320663.1"/>
    </source>
</evidence>
<dbReference type="EMBL" id="JBGBZA010000002">
    <property type="protein sequence ID" value="MEY9320663.1"/>
    <property type="molecule type" value="Genomic_DNA"/>
</dbReference>
<dbReference type="Proteomes" id="UP001565471">
    <property type="component" value="Unassembled WGS sequence"/>
</dbReference>
<evidence type="ECO:0000313" key="2">
    <source>
        <dbReference type="Proteomes" id="UP001565471"/>
    </source>
</evidence>
<name>A0ABV4FB39_BRAEL</name>
<keyword evidence="2" id="KW-1185">Reference proteome</keyword>
<accession>A0ABV4FB39</accession>
<proteinExistence type="predicted"/>
<sequence length="64" mass="6965">MADRRAWRPIIFSCPTTGDRVQALLPDGASESLADNLYSISCAGCDGIHFINLRTDAVVDPKRS</sequence>
<gene>
    <name evidence="1" type="ORF">ABIF29_007462</name>
</gene>
<reference evidence="1 2" key="1">
    <citation type="submission" date="2024-07" db="EMBL/GenBank/DDBJ databases">
        <title>Genomic Encyclopedia of Type Strains, Phase V (KMG-V): Genome sequencing to study the core and pangenomes of soil and plant-associated prokaryotes.</title>
        <authorList>
            <person name="Whitman W."/>
        </authorList>
    </citation>
    <scope>NUCLEOTIDE SEQUENCE [LARGE SCALE GENOMIC DNA]</scope>
    <source>
        <strain evidence="1 2">USDA 415</strain>
    </source>
</reference>
<organism evidence="1 2">
    <name type="scientific">Bradyrhizobium elkanii</name>
    <dbReference type="NCBI Taxonomy" id="29448"/>
    <lineage>
        <taxon>Bacteria</taxon>
        <taxon>Pseudomonadati</taxon>
        <taxon>Pseudomonadota</taxon>
        <taxon>Alphaproteobacteria</taxon>
        <taxon>Hyphomicrobiales</taxon>
        <taxon>Nitrobacteraceae</taxon>
        <taxon>Bradyrhizobium</taxon>
    </lineage>
</organism>
<comment type="caution">
    <text evidence="1">The sequence shown here is derived from an EMBL/GenBank/DDBJ whole genome shotgun (WGS) entry which is preliminary data.</text>
</comment>